<organism evidence="1 2">
    <name type="scientific">Sphaerisporangium flaviroseum</name>
    <dbReference type="NCBI Taxonomy" id="509199"/>
    <lineage>
        <taxon>Bacteria</taxon>
        <taxon>Bacillati</taxon>
        <taxon>Actinomycetota</taxon>
        <taxon>Actinomycetes</taxon>
        <taxon>Streptosporangiales</taxon>
        <taxon>Streptosporangiaceae</taxon>
        <taxon>Sphaerisporangium</taxon>
    </lineage>
</organism>
<evidence type="ECO:0000313" key="2">
    <source>
        <dbReference type="Proteomes" id="UP001500888"/>
    </source>
</evidence>
<dbReference type="Proteomes" id="UP001500888">
    <property type="component" value="Unassembled WGS sequence"/>
</dbReference>
<proteinExistence type="predicted"/>
<accession>A0ABP7HDS5</accession>
<protein>
    <submittedName>
        <fullName evidence="1">Uncharacterized protein</fullName>
    </submittedName>
</protein>
<dbReference type="EMBL" id="BAAAZR010000001">
    <property type="protein sequence ID" value="GAA3786229.1"/>
    <property type="molecule type" value="Genomic_DNA"/>
</dbReference>
<evidence type="ECO:0000313" key="1">
    <source>
        <dbReference type="EMBL" id="GAA3786229.1"/>
    </source>
</evidence>
<gene>
    <name evidence="1" type="ORF">GCM10022226_00400</name>
</gene>
<keyword evidence="2" id="KW-1185">Reference proteome</keyword>
<name>A0ABP7HDS5_9ACTN</name>
<reference evidence="2" key="1">
    <citation type="journal article" date="2019" name="Int. J. Syst. Evol. Microbiol.">
        <title>The Global Catalogue of Microorganisms (GCM) 10K type strain sequencing project: providing services to taxonomists for standard genome sequencing and annotation.</title>
        <authorList>
            <consortium name="The Broad Institute Genomics Platform"/>
            <consortium name="The Broad Institute Genome Sequencing Center for Infectious Disease"/>
            <person name="Wu L."/>
            <person name="Ma J."/>
        </authorList>
    </citation>
    <scope>NUCLEOTIDE SEQUENCE [LARGE SCALE GENOMIC DNA]</scope>
    <source>
        <strain evidence="2">JCM 16908</strain>
    </source>
</reference>
<sequence>MTFPASGLARDGFPAVAARAEVDAGSACTLFISAVLAAWGLAAAPHAEAPSPQRARNAAATARLGTMNPFAGDLSVSNLRVFAQWAGRYP</sequence>
<comment type="caution">
    <text evidence="1">The sequence shown here is derived from an EMBL/GenBank/DDBJ whole genome shotgun (WGS) entry which is preliminary data.</text>
</comment>